<evidence type="ECO:0000256" key="1">
    <source>
        <dbReference type="ARBA" id="ARBA00004370"/>
    </source>
</evidence>
<dbReference type="InterPro" id="IPR003995">
    <property type="entry name" value="RTX_toxin_determinant-A"/>
</dbReference>
<dbReference type="PROSITE" id="PS00330">
    <property type="entry name" value="HEMOLYSIN_CALCIUM"/>
    <property type="match status" value="6"/>
</dbReference>
<feature type="region of interest" description="Disordered" evidence="8">
    <location>
        <begin position="1054"/>
        <end position="1079"/>
    </location>
</feature>
<evidence type="ECO:0000313" key="10">
    <source>
        <dbReference type="Proteomes" id="UP001207930"/>
    </source>
</evidence>
<reference evidence="9 10" key="1">
    <citation type="submission" date="2022-10" db="EMBL/GenBank/DDBJ databases">
        <title>Luteolibacter flavescens strain MCCC 1K03193, whole genome shotgun sequencing project.</title>
        <authorList>
            <person name="Zhao G."/>
            <person name="Shen L."/>
        </authorList>
    </citation>
    <scope>NUCLEOTIDE SEQUENCE [LARGE SCALE GENOMIC DNA]</scope>
    <source>
        <strain evidence="9 10">MCCC 1K03193</strain>
    </source>
</reference>
<sequence length="1767" mass="182137">MATQSEINALIAGLDGALAAIEADLIEQVFGDSLPLLGDGLSEAAAQGIPAAHHLLGVRDAIKGGLSTLQGSANYTRAQVEQAVANALSAASITAGAVTMDASDSADLKLSINTTRAFPAFALPLDGGLGMPGLGLQTQGSANTALNYSFALSIGVDAGGFYLNTANHASSLSVGITTTIPGFSASAKLSRIHFQIADESGTDGDSVPPTTFGGTFLVDLLDPSGADNRLRPGELGGDLLDATLSGNAAINLNFTSDLSSGALPKIIADLNYSWSFSASNVVAGDMNAGFGSRPVAAFRNVKLDLGSFFSDFAQPILAEVRSVTEPLQPIVEAMQEPIPLLTELNSMNQHVPKSLLEMAVASGAITQDQADDFDILAKIIDIANSIEPGAGSNVLIDLGDFDLGTVDPRLPDFDLAGITPNKIRNATLAVLQDPAVQSFVNKTGIFPKEILADGSLSKGLRFPILEEPETAFGLLLGKNVDLFTMDNATQQLPLYDIDEFIRLAGPLGFRFRGTGNIRLDIDFGFDTKGLFDLAESGDPLDVFNGFYILVPVDQNGAPISMAELNADMRASVAANVLLAEAGAGGSLFANAKATLTDTDENGKVHLDEFIANFDQSPLCVLQASGSLHYGLQAYVTVGVGPFSYTYDYDFPVGRIFDFSHACDDTPEPVLAHIAAGNAVLHIGPDAPLRVSGYIEDGPETFEITRRSGMAGNEQIGITFSGNGGTAGGPSAPPYGAVTSTIHGSGGEGNDTIRLAPDVLSPAHLEGNAGIDRLFGGAGQDTLSGGDGRDFLHGNGGNDSLLGGEGPDVLQGGPGADIHDGGPGIDMVSFADSTAAVTVNLTSGQHTGDAAGDTYLSIEQFEGSPFADTLTGDAGSNQFFGYGGDDILQGGDGDDALEGGPGADQLLGGNGRDFTSYFHSPQGVTVNLATGAATCGDAQGDFLSSIEDLVGSEFNDTLTGNAGDNSMAGLGGNDIIDAGNGTNLVQGGEGKDTITAGSGNDTLYGEGPDTPAFEGLQDQYNFDWSAYLPNQADTIHGGDGDNFIDGGIGDDHITSGAGNDRVLGGPGADTIQTGDGNDNVEGGTGRDIIDLGPGDDYVIVHLDIPGSPPYPEVPYPRFEGGRMVGTGGDTLQGGPGIDTVDLSRMMTRGYFSYYGYDTFGVIVNLSTGATNNGASETVILGFENVIGTDAADNLTGTEGPNVFQPLRGGGRISESFSGPDYIDGLGGIDTLKIDFSRADLPAAPRITTSSTTMIRPGFDSYMFASIERLEIIGASKDDQIHGPVQGHDDILIGMAGNDFLAGRGGSDRLEGGEGDDVLTGCGTIDLSSEFPADGHDILLGGPGNDLLDELAMHHGNYRGLAAGAVFEMDGGPGFDQFAIDLSNQTVPVVWSDATPTNLEFPNGTHVRNCEQVLRIFTGSGNDDITAGTRTNNWIVTGDGDDIVRPGFGTDRVFGGNGIDTLVVDFSMEDLPAYSGVYMTDTVYRRDNGSAGLDYIESYEFERFHITGASKNDQITGRAGNDILKGKGGNDSLNSREGADHLVGCETTGARGAAEIDQLTGGSGADTFVLGDATGRFYDDNVPGTPGHGGYARITDFEPASGDKLVLHGSGYLLGASPVAGVSGTALFHDSDGNGILDPGADELIATLGTATITPANTLGTATSPTAPDLAAAGLENFRTTAQPGGTFAISFSSFETLPANLVLEVEASHDLGASDPWRVIATKLPGSAWAGPVTTCAPSGGKVAATVTPPPLPAGQTKLFVRLRVRDP</sequence>
<dbReference type="PANTHER" id="PTHR38340:SF1">
    <property type="entry name" value="S-LAYER PROTEIN"/>
    <property type="match status" value="1"/>
</dbReference>
<dbReference type="InterPro" id="IPR018511">
    <property type="entry name" value="Hemolysin-typ_Ca-bd_CS"/>
</dbReference>
<evidence type="ECO:0000256" key="6">
    <source>
        <dbReference type="ARBA" id="ARBA00023026"/>
    </source>
</evidence>
<evidence type="ECO:0000256" key="8">
    <source>
        <dbReference type="SAM" id="MobiDB-lite"/>
    </source>
</evidence>
<dbReference type="InterPro" id="IPR001343">
    <property type="entry name" value="Hemolysn_Ca-bd"/>
</dbReference>
<evidence type="ECO:0000256" key="2">
    <source>
        <dbReference type="ARBA" id="ARBA00004613"/>
    </source>
</evidence>
<accession>A0ABT3FRK6</accession>
<keyword evidence="5" id="KW-0677">Repeat</keyword>
<dbReference type="PRINTS" id="PR00313">
    <property type="entry name" value="CABNDNGRPT"/>
</dbReference>
<evidence type="ECO:0000256" key="3">
    <source>
        <dbReference type="ARBA" id="ARBA00022525"/>
    </source>
</evidence>
<keyword evidence="3" id="KW-0964">Secreted</keyword>
<evidence type="ECO:0000256" key="7">
    <source>
        <dbReference type="ARBA" id="ARBA00023136"/>
    </source>
</evidence>
<keyword evidence="7" id="KW-0472">Membrane</keyword>
<dbReference type="Pfam" id="PF00353">
    <property type="entry name" value="HemolysinCabind"/>
    <property type="match status" value="11"/>
</dbReference>
<comment type="caution">
    <text evidence="9">The sequence shown here is derived from an EMBL/GenBank/DDBJ whole genome shotgun (WGS) entry which is preliminary data.</text>
</comment>
<dbReference type="Proteomes" id="UP001207930">
    <property type="component" value="Unassembled WGS sequence"/>
</dbReference>
<dbReference type="RefSeq" id="WP_264502170.1">
    <property type="nucleotide sequence ID" value="NZ_JAPDDS010000009.1"/>
</dbReference>
<dbReference type="PANTHER" id="PTHR38340">
    <property type="entry name" value="S-LAYER PROTEIN"/>
    <property type="match status" value="1"/>
</dbReference>
<dbReference type="EMBL" id="JAPDDS010000009">
    <property type="protein sequence ID" value="MCW1886212.1"/>
    <property type="molecule type" value="Genomic_DNA"/>
</dbReference>
<gene>
    <name evidence="9" type="ORF">OKA04_15855</name>
</gene>
<keyword evidence="6" id="KW-0843">Virulence</keyword>
<proteinExistence type="predicted"/>
<dbReference type="SUPFAM" id="SSF51120">
    <property type="entry name" value="beta-Roll"/>
    <property type="match status" value="7"/>
</dbReference>
<dbReference type="Gene3D" id="2.150.10.10">
    <property type="entry name" value="Serralysin-like metalloprotease, C-terminal"/>
    <property type="match status" value="6"/>
</dbReference>
<evidence type="ECO:0000313" key="9">
    <source>
        <dbReference type="EMBL" id="MCW1886212.1"/>
    </source>
</evidence>
<comment type="subcellular location">
    <subcellularLocation>
        <location evidence="1">Membrane</location>
    </subcellularLocation>
    <subcellularLocation>
        <location evidence="2">Secreted</location>
    </subcellularLocation>
</comment>
<keyword evidence="10" id="KW-1185">Reference proteome</keyword>
<dbReference type="PRINTS" id="PR01488">
    <property type="entry name" value="RTXTOXINA"/>
</dbReference>
<organism evidence="9 10">
    <name type="scientific">Luteolibacter flavescens</name>
    <dbReference type="NCBI Taxonomy" id="1859460"/>
    <lineage>
        <taxon>Bacteria</taxon>
        <taxon>Pseudomonadati</taxon>
        <taxon>Verrucomicrobiota</taxon>
        <taxon>Verrucomicrobiia</taxon>
        <taxon>Verrucomicrobiales</taxon>
        <taxon>Verrucomicrobiaceae</taxon>
        <taxon>Luteolibacter</taxon>
    </lineage>
</organism>
<dbReference type="InterPro" id="IPR011049">
    <property type="entry name" value="Serralysin-like_metalloprot_C"/>
</dbReference>
<evidence type="ECO:0000256" key="4">
    <source>
        <dbReference type="ARBA" id="ARBA00022656"/>
    </source>
</evidence>
<dbReference type="InterPro" id="IPR050557">
    <property type="entry name" value="RTX_toxin/Mannuronan_C5-epim"/>
</dbReference>
<name>A0ABT3FRK6_9BACT</name>
<feature type="region of interest" description="Disordered" evidence="8">
    <location>
        <begin position="784"/>
        <end position="821"/>
    </location>
</feature>
<evidence type="ECO:0000256" key="5">
    <source>
        <dbReference type="ARBA" id="ARBA00022737"/>
    </source>
</evidence>
<protein>
    <submittedName>
        <fullName evidence="9">Calcium-binding protein</fullName>
    </submittedName>
</protein>
<keyword evidence="4" id="KW-0800">Toxin</keyword>